<dbReference type="EMBL" id="JBHUIT010000031">
    <property type="protein sequence ID" value="MFD2257509.1"/>
    <property type="molecule type" value="Genomic_DNA"/>
</dbReference>
<accession>A0ABW5D9N1</accession>
<dbReference type="Pfam" id="PF25292">
    <property type="entry name" value="Beta-prop_CGLA"/>
    <property type="match status" value="1"/>
</dbReference>
<reference evidence="6" key="1">
    <citation type="journal article" date="2019" name="Int. J. Syst. Evol. Microbiol.">
        <title>The Global Catalogue of Microorganisms (GCM) 10K type strain sequencing project: providing services to taxonomists for standard genome sequencing and annotation.</title>
        <authorList>
            <consortium name="The Broad Institute Genomics Platform"/>
            <consortium name="The Broad Institute Genome Sequencing Center for Infectious Disease"/>
            <person name="Wu L."/>
            <person name="Ma J."/>
        </authorList>
    </citation>
    <scope>NUCLEOTIDE SEQUENCE [LARGE SCALE GENOMIC DNA]</scope>
    <source>
        <strain evidence="6">CGMCC 4.7106</strain>
    </source>
</reference>
<evidence type="ECO:0000256" key="1">
    <source>
        <dbReference type="SAM" id="SignalP"/>
    </source>
</evidence>
<dbReference type="InterPro" id="IPR057422">
    <property type="entry name" value="CGLA_C"/>
</dbReference>
<dbReference type="Gene3D" id="2.130.10.10">
    <property type="entry name" value="YVTN repeat-like/Quinoprotein amine dehydrogenase"/>
    <property type="match status" value="1"/>
</dbReference>
<gene>
    <name evidence="5" type="ORF">ACFSSA_12575</name>
</gene>
<dbReference type="SUPFAM" id="SSF50998">
    <property type="entry name" value="Quinoprotein alcohol dehydrogenase-like"/>
    <property type="match status" value="1"/>
</dbReference>
<dbReference type="InterPro" id="IPR057420">
    <property type="entry name" value="Beta-prop_CGLA"/>
</dbReference>
<feature type="domain" description="Lambda-carrageenase C-terminal" evidence="3">
    <location>
        <begin position="809"/>
        <end position="880"/>
    </location>
</feature>
<feature type="chain" id="PRO_5045300708" description="Lambda-carrageenase" evidence="1">
    <location>
        <begin position="21"/>
        <end position="884"/>
    </location>
</feature>
<dbReference type="Proteomes" id="UP001597375">
    <property type="component" value="Unassembled WGS sequence"/>
</dbReference>
<evidence type="ECO:0000259" key="2">
    <source>
        <dbReference type="Pfam" id="PF25290"/>
    </source>
</evidence>
<dbReference type="InterPro" id="IPR011047">
    <property type="entry name" value="Quinoprotein_ADH-like_sf"/>
</dbReference>
<dbReference type="InterPro" id="IPR015943">
    <property type="entry name" value="WD40/YVTN_repeat-like_dom_sf"/>
</dbReference>
<evidence type="ECO:0000259" key="3">
    <source>
        <dbReference type="Pfam" id="PF25291"/>
    </source>
</evidence>
<sequence>MNLSPTFAAALFLLSPSLYGGDFATDLNGLRCSAVTEIDGKPALFLSELSGGVAAYSMSGEKLWENKGKTPAVLFEIEAADIDNDGVDELLGASGDGNIHCWGNDGTPRWSFNPGHKVRFSEIAVVENGGESRIFAGGNDFHLYELDKSGKQLSATKIEGTVRKLEAGNFIEKDRQSLFVMTYRHDKFRWKFMGILNPETKEVLAEVGTNKLPSKNLGKMMLTDFDVADIDKDGLEDLLFFGDDSKAVWVGLNGKLEAIAEFTGSPKDKQRYAHVTGASLLPVRDEIALQFGGFIYLCDLNGNLIKKVGERHRGIVFSDFTLEPKTKQLVAAGEVDGGNGVYLYPLAEDNWLETSHSLLGRMATVEKNLEILYRQTLAFKLPEYQKRSEKPWVMLSSNNLPAEVENLDGAEMAFANQIYMQEKSDRKELVAAIGEVALKKDKRMSYSMTREEIVALARKMEAEGTPFTAWTGHGNDPFITSIDTMEAVLEAAPNTCYGFVYAEMANTEDPRVHHFINEYVPRLATAMRKHGKAKLYFRYKNIFWAATSHLEPWKDLFFPGKYSDVLVPSAEDTNSRAQELNFAGRVGMLAGGYIEDFAMRLVDDNPTCWRPLSPGGQRSVSPYLRNGALLAAYGSRYGLIFNIAYLEDPGMNTLYALMKSGVLPVVNKEDILSIGAWQLIKDPDHRTIERADDGHNLELYTPDDENAVFSIANVDCCGASLPEHDFSKVALGVDYRWLNFMPTMPYGMVPVAAVESAPELEKAGTPFTITDTKSGFLDGVKIPAKEFGKTIRETVQAGAKKMPVLVSGASWSAIRLDDNHTRLVLIDPGYLDPQERDVTVTFQGKQPTGMRDILSNEEIEVGEGPVKLVVPAGSMRFIDLTYAK</sequence>
<dbReference type="InterPro" id="IPR057421">
    <property type="entry name" value="CGLA_M"/>
</dbReference>
<feature type="signal peptide" evidence="1">
    <location>
        <begin position="1"/>
        <end position="20"/>
    </location>
</feature>
<feature type="domain" description="Lambda-carrageenase middle" evidence="2">
    <location>
        <begin position="436"/>
        <end position="755"/>
    </location>
</feature>
<dbReference type="Pfam" id="PF25290">
    <property type="entry name" value="CGLA_M"/>
    <property type="match status" value="1"/>
</dbReference>
<name>A0ABW5D9N1_9BACT</name>
<keyword evidence="1" id="KW-0732">Signal</keyword>
<feature type="domain" description="Lambda-carrageenase beta-propeller" evidence="4">
    <location>
        <begin position="48"/>
        <end position="156"/>
    </location>
</feature>
<comment type="caution">
    <text evidence="5">The sequence shown here is derived from an EMBL/GenBank/DDBJ whole genome shotgun (WGS) entry which is preliminary data.</text>
</comment>
<proteinExistence type="predicted"/>
<organism evidence="5 6">
    <name type="scientific">Luteolibacter algae</name>
    <dbReference type="NCBI Taxonomy" id="454151"/>
    <lineage>
        <taxon>Bacteria</taxon>
        <taxon>Pseudomonadati</taxon>
        <taxon>Verrucomicrobiota</taxon>
        <taxon>Verrucomicrobiia</taxon>
        <taxon>Verrucomicrobiales</taxon>
        <taxon>Verrucomicrobiaceae</taxon>
        <taxon>Luteolibacter</taxon>
    </lineage>
</organism>
<keyword evidence="6" id="KW-1185">Reference proteome</keyword>
<evidence type="ECO:0000313" key="6">
    <source>
        <dbReference type="Proteomes" id="UP001597375"/>
    </source>
</evidence>
<dbReference type="Pfam" id="PF25291">
    <property type="entry name" value="CGLA_C"/>
    <property type="match status" value="1"/>
</dbReference>
<evidence type="ECO:0008006" key="7">
    <source>
        <dbReference type="Google" id="ProtNLM"/>
    </source>
</evidence>
<dbReference type="RefSeq" id="WP_386820813.1">
    <property type="nucleotide sequence ID" value="NZ_JBHUIT010000031.1"/>
</dbReference>
<protein>
    <recommendedName>
        <fullName evidence="7">Lambda-carrageenase</fullName>
    </recommendedName>
</protein>
<evidence type="ECO:0000313" key="5">
    <source>
        <dbReference type="EMBL" id="MFD2257509.1"/>
    </source>
</evidence>
<evidence type="ECO:0000259" key="4">
    <source>
        <dbReference type="Pfam" id="PF25292"/>
    </source>
</evidence>